<dbReference type="SMART" id="SM00530">
    <property type="entry name" value="HTH_XRE"/>
    <property type="match status" value="1"/>
</dbReference>
<dbReference type="InterPro" id="IPR043917">
    <property type="entry name" value="DUF5753"/>
</dbReference>
<dbReference type="EMBL" id="VFQC01000001">
    <property type="protein sequence ID" value="TQN32227.1"/>
    <property type="molecule type" value="Genomic_DNA"/>
</dbReference>
<dbReference type="RefSeq" id="WP_246062237.1">
    <property type="nucleotide sequence ID" value="NZ_VFQC01000001.1"/>
</dbReference>
<evidence type="ECO:0000313" key="3">
    <source>
        <dbReference type="Proteomes" id="UP000317422"/>
    </source>
</evidence>
<dbReference type="Gene3D" id="1.10.260.40">
    <property type="entry name" value="lambda repressor-like DNA-binding domains"/>
    <property type="match status" value="1"/>
</dbReference>
<evidence type="ECO:0000313" key="2">
    <source>
        <dbReference type="EMBL" id="TQN32227.1"/>
    </source>
</evidence>
<dbReference type="SUPFAM" id="SSF47413">
    <property type="entry name" value="lambda repressor-like DNA-binding domains"/>
    <property type="match status" value="1"/>
</dbReference>
<dbReference type="AlphaFoldDB" id="A0A543NK82"/>
<dbReference type="Pfam" id="PF13560">
    <property type="entry name" value="HTH_31"/>
    <property type="match status" value="1"/>
</dbReference>
<reference evidence="2 3" key="1">
    <citation type="submission" date="2019-06" db="EMBL/GenBank/DDBJ databases">
        <title>Sequencing the genomes of 1000 actinobacteria strains.</title>
        <authorList>
            <person name="Klenk H.-P."/>
        </authorList>
    </citation>
    <scope>NUCLEOTIDE SEQUENCE [LARGE SCALE GENOMIC DNA]</scope>
    <source>
        <strain evidence="2 3">DSM 45015</strain>
    </source>
</reference>
<name>A0A543NK82_9ACTN</name>
<dbReference type="InterPro" id="IPR010982">
    <property type="entry name" value="Lambda_DNA-bd_dom_sf"/>
</dbReference>
<protein>
    <submittedName>
        <fullName evidence="2">Helix-turn-helix protein</fullName>
    </submittedName>
</protein>
<dbReference type="PROSITE" id="PS50943">
    <property type="entry name" value="HTH_CROC1"/>
    <property type="match status" value="1"/>
</dbReference>
<keyword evidence="3" id="KW-1185">Reference proteome</keyword>
<sequence length="272" mass="30809">MELRRLRERTLKTGDEVADELGWSTSKVSRIENARLGISTKDLKALLDVLNVDEEHQSDLLDIGRETRKKGWWDGYADSILTEYANYISLEAAAASLRCYDALLINGLLQTADYAREAIRAALMEFAPPSEVDRRVEVRQTRQQRLTNEEPMRFWTVLDESALRRNVGGPAVLCEQYEHLLNLGSLHNVTIQVLPTERGAHPATAGTFALMEFTQHHGSDVVYIETMTSSLYVEDERSVYRYGVAFKQLLSQALSPEESAGFIARLRDETRS</sequence>
<dbReference type="CDD" id="cd00093">
    <property type="entry name" value="HTH_XRE"/>
    <property type="match status" value="1"/>
</dbReference>
<dbReference type="Proteomes" id="UP000317422">
    <property type="component" value="Unassembled WGS sequence"/>
</dbReference>
<accession>A0A543NK82</accession>
<evidence type="ECO:0000259" key="1">
    <source>
        <dbReference type="PROSITE" id="PS50943"/>
    </source>
</evidence>
<dbReference type="GO" id="GO:0003677">
    <property type="term" value="F:DNA binding"/>
    <property type="evidence" value="ECO:0007669"/>
    <property type="project" value="InterPro"/>
</dbReference>
<gene>
    <name evidence="2" type="ORF">FHX37_2177</name>
</gene>
<dbReference type="InterPro" id="IPR001387">
    <property type="entry name" value="Cro/C1-type_HTH"/>
</dbReference>
<proteinExistence type="predicted"/>
<comment type="caution">
    <text evidence="2">The sequence shown here is derived from an EMBL/GenBank/DDBJ whole genome shotgun (WGS) entry which is preliminary data.</text>
</comment>
<organism evidence="2 3">
    <name type="scientific">Haloactinospora alba</name>
    <dbReference type="NCBI Taxonomy" id="405555"/>
    <lineage>
        <taxon>Bacteria</taxon>
        <taxon>Bacillati</taxon>
        <taxon>Actinomycetota</taxon>
        <taxon>Actinomycetes</taxon>
        <taxon>Streptosporangiales</taxon>
        <taxon>Nocardiopsidaceae</taxon>
        <taxon>Haloactinospora</taxon>
    </lineage>
</organism>
<feature type="domain" description="HTH cro/C1-type" evidence="1">
    <location>
        <begin position="3"/>
        <end position="57"/>
    </location>
</feature>
<dbReference type="Pfam" id="PF19054">
    <property type="entry name" value="DUF5753"/>
    <property type="match status" value="1"/>
</dbReference>